<reference evidence="1" key="1">
    <citation type="submission" date="2019-08" db="EMBL/GenBank/DDBJ databases">
        <authorList>
            <person name="Kucharzyk K."/>
            <person name="Murdoch R.W."/>
            <person name="Higgins S."/>
            <person name="Loffler F."/>
        </authorList>
    </citation>
    <scope>NUCLEOTIDE SEQUENCE</scope>
</reference>
<dbReference type="AlphaFoldDB" id="A0A644YUU9"/>
<gene>
    <name evidence="1" type="ORF">SDC9_78927</name>
</gene>
<organism evidence="1">
    <name type="scientific">bioreactor metagenome</name>
    <dbReference type="NCBI Taxonomy" id="1076179"/>
    <lineage>
        <taxon>unclassified sequences</taxon>
        <taxon>metagenomes</taxon>
        <taxon>ecological metagenomes</taxon>
    </lineage>
</organism>
<accession>A0A644YUU9</accession>
<sequence length="208" mass="22221">MLFQNALNGFAVLGVHHGQAAGRKLDQSEINTPHMEVFHNLKSDKAGADDKTLFCILNIAHEIVEVGHIPKISHIFKVFDSGNSGWTAGSAGCNDELVIRFFKGTCGAHDRHGLLLAVDGGHLMHAPHIHVVHSLHALRGLEQQCLALRNGAGEMIGHSAVCKGDKFSLFKNSDVGVACQSAKTGGNRDAAGNAADDDNIQCLHLQIL</sequence>
<dbReference type="EMBL" id="VSSQ01006339">
    <property type="protein sequence ID" value="MPM32365.1"/>
    <property type="molecule type" value="Genomic_DNA"/>
</dbReference>
<evidence type="ECO:0000313" key="1">
    <source>
        <dbReference type="EMBL" id="MPM32365.1"/>
    </source>
</evidence>
<protein>
    <submittedName>
        <fullName evidence="1">Uncharacterized protein</fullName>
    </submittedName>
</protein>
<proteinExistence type="predicted"/>
<name>A0A644YUU9_9ZZZZ</name>
<comment type="caution">
    <text evidence="1">The sequence shown here is derived from an EMBL/GenBank/DDBJ whole genome shotgun (WGS) entry which is preliminary data.</text>
</comment>